<dbReference type="GO" id="GO:0098021">
    <property type="term" value="C:viral capsid, decoration"/>
    <property type="evidence" value="ECO:0007669"/>
    <property type="project" value="UniProtKB-KW"/>
</dbReference>
<reference evidence="12 13" key="1">
    <citation type="submission" date="2014-11" db="EMBL/GenBank/DDBJ databases">
        <title>Analysis of complete genome sequence of novel adenoviruses in Antarctic penguin.</title>
        <authorList>
            <person name="Lee S.-Y."/>
            <person name="Song J.-W."/>
        </authorList>
    </citation>
    <scope>NUCLEOTIDE SEQUENCE [LARGE SCALE GENOMIC DNA]</scope>
    <source>
        <strain evidence="12">CSPAdV_2</strain>
    </source>
</reference>
<organism evidence="12 13">
    <name type="scientific">Chinstrap penguin adenovirus 2</name>
    <dbReference type="NCBI Taxonomy" id="1434088"/>
    <lineage>
        <taxon>Viruses</taxon>
        <taxon>Varidnaviria</taxon>
        <taxon>Bamfordvirae</taxon>
        <taxon>Preplasmiviricota</taxon>
        <taxon>Polisuviricotina</taxon>
        <taxon>Pharingeaviricetes</taxon>
        <taxon>Rowavirales</taxon>
        <taxon>Adenoviridae</taxon>
        <taxon>Siadenovirus</taxon>
        <taxon>Siadenovirus spheniscidae</taxon>
        <taxon>Penguin siadenovirus A</taxon>
    </lineage>
</organism>
<dbReference type="EMBL" id="KP144329">
    <property type="protein sequence ID" value="ALB78141.1"/>
    <property type="molecule type" value="Genomic_DNA"/>
</dbReference>
<evidence type="ECO:0000256" key="6">
    <source>
        <dbReference type="ARBA" id="ARBA00022844"/>
    </source>
</evidence>
<evidence type="ECO:0000256" key="9">
    <source>
        <dbReference type="ARBA" id="ARBA00023219"/>
    </source>
</evidence>
<dbReference type="Gene3D" id="1.20.120.1500">
    <property type="entry name" value="Pre-hexon-linking protein IIIa"/>
    <property type="match status" value="1"/>
</dbReference>
<keyword evidence="8" id="KW-1232">Capsid decoration protein</keyword>
<keyword evidence="6" id="KW-0946">Virion</keyword>
<gene>
    <name evidence="12" type="ORF">CSPAdV-2_gp06</name>
</gene>
<evidence type="ECO:0000313" key="12">
    <source>
        <dbReference type="EMBL" id="ALB78141.1"/>
    </source>
</evidence>
<protein>
    <submittedName>
        <fullName evidence="12">PIIIa protein</fullName>
    </submittedName>
</protein>
<keyword evidence="4" id="KW-1048">Host nucleus</keyword>
<feature type="region of interest" description="Disordered" evidence="11">
    <location>
        <begin position="393"/>
        <end position="435"/>
    </location>
</feature>
<proteinExistence type="inferred from homology"/>
<name>A0A161CG26_9ADEN</name>
<comment type="similarity">
    <text evidence="1">Belongs to the adenoviridae hexon-linking protein IIIa family.</text>
</comment>
<keyword evidence="5" id="KW-1188">Viral release from host cell</keyword>
<dbReference type="KEGG" id="vg:39105697"/>
<dbReference type="InterPro" id="IPR043053">
    <property type="entry name" value="Hex_IIIa_N"/>
</dbReference>
<keyword evidence="13" id="KW-1185">Reference proteome</keyword>
<dbReference type="Pfam" id="PF02455">
    <property type="entry name" value="Hex_IIIa"/>
    <property type="match status" value="1"/>
</dbReference>
<keyword evidence="9" id="KW-0231">Viral genome packaging</keyword>
<evidence type="ECO:0000313" key="13">
    <source>
        <dbReference type="Proteomes" id="UP000150550"/>
    </source>
</evidence>
<dbReference type="InterPro" id="IPR003479">
    <property type="entry name" value="Hex_IIIa"/>
</dbReference>
<comment type="subunit">
    <text evidence="10">Interacts with hexon proteins; this interaction tethers the peripentonal hexons to hexons situated in the facet. Interacts with the penton protein (via N-terminus). Interacts with packaging protein 3; this interaction is required to promote correct genome packaging.</text>
</comment>
<evidence type="ECO:0000256" key="2">
    <source>
        <dbReference type="ARBA" id="ARBA00022553"/>
    </source>
</evidence>
<evidence type="ECO:0000256" key="5">
    <source>
        <dbReference type="ARBA" id="ARBA00022612"/>
    </source>
</evidence>
<evidence type="ECO:0000256" key="11">
    <source>
        <dbReference type="SAM" id="MobiDB-lite"/>
    </source>
</evidence>
<feature type="compositionally biased region" description="Pro residues" evidence="11">
    <location>
        <begin position="394"/>
        <end position="404"/>
    </location>
</feature>
<keyword evidence="7" id="KW-0426">Late protein</keyword>
<evidence type="ECO:0000256" key="8">
    <source>
        <dbReference type="ARBA" id="ARBA00023093"/>
    </source>
</evidence>
<evidence type="ECO:0000256" key="1">
    <source>
        <dbReference type="ARBA" id="ARBA00010762"/>
    </source>
</evidence>
<accession>A0A161CG26</accession>
<feature type="compositionally biased region" description="Low complexity" evidence="11">
    <location>
        <begin position="405"/>
        <end position="415"/>
    </location>
</feature>
<evidence type="ECO:0000256" key="7">
    <source>
        <dbReference type="ARBA" id="ARBA00022921"/>
    </source>
</evidence>
<keyword evidence="2" id="KW-0597">Phosphoprotein</keyword>
<dbReference type="Proteomes" id="UP000150550">
    <property type="component" value="Segment"/>
</dbReference>
<evidence type="ECO:0000256" key="4">
    <source>
        <dbReference type="ARBA" id="ARBA00022562"/>
    </source>
</evidence>
<sequence>MPSKDILADILKGDAPILSKNFKHLPLANKLIELEKAVVQPKKTDTPTLLNYVVSQLVRNGAIYPEEASAVYSRLLDRVVKFNSIRNHNSLESLVNDIQQGQKSVVMQSLSSSKSMSNLVVLQAFLQRLPKTVSKGQQNYESFKGLLKQFVIDYNQFIEVFRSGPDTFLQYNFGPAVQKINLTQAFNNLNNIWGAIVRSENEIPSLTALLQPQTRYLILLLSPIAIEQYFLRDSFIWYMFKLYKNTVVPPMSSEPVEELGNVIASLGPSYDQLKLKQGLNYLVTNQQMEYKPKVPDLTKEEEALLRYVQTLLRTKAVNGSRQIKQADLDNVIQNLNPSAFQGNIDFLNRLFDFFSKILQLRPELMTRIIFDSEWKLPPAFFLKKVLTPQDLDSFPPPRPIPDPNINPGVVESQPSVPVPAPRRQRPRSTASPMPLPRNVYRERTSFFSDTDTDTETDLDALPVLRRRRVAADRNPVDVDNLTSAFNRLSGRGLESLLLRSIRSRARNINVRPY</sequence>
<evidence type="ECO:0000256" key="10">
    <source>
        <dbReference type="ARBA" id="ARBA00046738"/>
    </source>
</evidence>
<keyword evidence="3" id="KW-0167">Capsid protein</keyword>
<evidence type="ECO:0000256" key="3">
    <source>
        <dbReference type="ARBA" id="ARBA00022561"/>
    </source>
</evidence>